<dbReference type="Proteomes" id="UP001642487">
    <property type="component" value="Chromosome 7"/>
</dbReference>
<proteinExistence type="predicted"/>
<accession>A0ABP0Z472</accession>
<dbReference type="EMBL" id="OZ021741">
    <property type="protein sequence ID" value="CAK9325745.1"/>
    <property type="molecule type" value="Genomic_DNA"/>
</dbReference>
<gene>
    <name evidence="1" type="ORF">CITCOLO1_LOCUS18015</name>
</gene>
<protein>
    <submittedName>
        <fullName evidence="1">Uncharacterized protein</fullName>
    </submittedName>
</protein>
<organism evidence="1 2">
    <name type="scientific">Citrullus colocynthis</name>
    <name type="common">colocynth</name>
    <dbReference type="NCBI Taxonomy" id="252529"/>
    <lineage>
        <taxon>Eukaryota</taxon>
        <taxon>Viridiplantae</taxon>
        <taxon>Streptophyta</taxon>
        <taxon>Embryophyta</taxon>
        <taxon>Tracheophyta</taxon>
        <taxon>Spermatophyta</taxon>
        <taxon>Magnoliopsida</taxon>
        <taxon>eudicotyledons</taxon>
        <taxon>Gunneridae</taxon>
        <taxon>Pentapetalae</taxon>
        <taxon>rosids</taxon>
        <taxon>fabids</taxon>
        <taxon>Cucurbitales</taxon>
        <taxon>Cucurbitaceae</taxon>
        <taxon>Benincaseae</taxon>
        <taxon>Citrullus</taxon>
    </lineage>
</organism>
<sequence>MAGELVVDWHKLSLTRDEDNVAMEVGKEMMVCLVGRLLTPRVIFWDVIFKALSMVWKVEQRLGVDNIACRFGSHWTSPSH</sequence>
<reference evidence="1 2" key="1">
    <citation type="submission" date="2024-03" db="EMBL/GenBank/DDBJ databases">
        <authorList>
            <person name="Gkanogiannis A."/>
            <person name="Becerra Lopez-Lavalle L."/>
        </authorList>
    </citation>
    <scope>NUCLEOTIDE SEQUENCE [LARGE SCALE GENOMIC DNA]</scope>
</reference>
<keyword evidence="2" id="KW-1185">Reference proteome</keyword>
<evidence type="ECO:0000313" key="2">
    <source>
        <dbReference type="Proteomes" id="UP001642487"/>
    </source>
</evidence>
<evidence type="ECO:0000313" key="1">
    <source>
        <dbReference type="EMBL" id="CAK9325745.1"/>
    </source>
</evidence>
<name>A0ABP0Z472_9ROSI</name>